<dbReference type="EMBL" id="QKYT01000403">
    <property type="protein sequence ID" value="RIA85800.1"/>
    <property type="molecule type" value="Genomic_DNA"/>
</dbReference>
<organism evidence="1 2">
    <name type="scientific">Glomus cerebriforme</name>
    <dbReference type="NCBI Taxonomy" id="658196"/>
    <lineage>
        <taxon>Eukaryota</taxon>
        <taxon>Fungi</taxon>
        <taxon>Fungi incertae sedis</taxon>
        <taxon>Mucoromycota</taxon>
        <taxon>Glomeromycotina</taxon>
        <taxon>Glomeromycetes</taxon>
        <taxon>Glomerales</taxon>
        <taxon>Glomeraceae</taxon>
        <taxon>Glomus</taxon>
    </lineage>
</organism>
<dbReference type="Proteomes" id="UP000265703">
    <property type="component" value="Unassembled WGS sequence"/>
</dbReference>
<sequence length="50" mass="5382">MDYGDSLINFVHSLQEPVPQYVLGCLPAIATIGAAPGSAMSTYWLDQINL</sequence>
<accession>A0A397SHQ4</accession>
<proteinExistence type="predicted"/>
<evidence type="ECO:0000313" key="2">
    <source>
        <dbReference type="Proteomes" id="UP000265703"/>
    </source>
</evidence>
<name>A0A397SHQ4_9GLOM</name>
<dbReference type="AlphaFoldDB" id="A0A397SHQ4"/>
<keyword evidence="2" id="KW-1185">Reference proteome</keyword>
<dbReference type="OrthoDB" id="2428521at2759"/>
<reference evidence="1 2" key="1">
    <citation type="submission" date="2018-06" db="EMBL/GenBank/DDBJ databases">
        <title>Comparative genomics reveals the genomic features of Rhizophagus irregularis, R. cerebriforme, R. diaphanum and Gigaspora rosea, and their symbiotic lifestyle signature.</title>
        <authorList>
            <person name="Morin E."/>
            <person name="San Clemente H."/>
            <person name="Chen E.C.H."/>
            <person name="De La Providencia I."/>
            <person name="Hainaut M."/>
            <person name="Kuo A."/>
            <person name="Kohler A."/>
            <person name="Murat C."/>
            <person name="Tang N."/>
            <person name="Roy S."/>
            <person name="Loubradou J."/>
            <person name="Henrissat B."/>
            <person name="Grigoriev I.V."/>
            <person name="Corradi N."/>
            <person name="Roux C."/>
            <person name="Martin F.M."/>
        </authorList>
    </citation>
    <scope>NUCLEOTIDE SEQUENCE [LARGE SCALE GENOMIC DNA]</scope>
    <source>
        <strain evidence="1 2">DAOM 227022</strain>
    </source>
</reference>
<comment type="caution">
    <text evidence="1">The sequence shown here is derived from an EMBL/GenBank/DDBJ whole genome shotgun (WGS) entry which is preliminary data.</text>
</comment>
<gene>
    <name evidence="1" type="ORF">C1645_830243</name>
</gene>
<protein>
    <submittedName>
        <fullName evidence="1">Uncharacterized protein</fullName>
    </submittedName>
</protein>
<evidence type="ECO:0000313" key="1">
    <source>
        <dbReference type="EMBL" id="RIA85800.1"/>
    </source>
</evidence>